<gene>
    <name evidence="9" type="ORF">JCM9152_47</name>
</gene>
<keyword evidence="5" id="KW-0804">Transcription</keyword>
<sequence length="210" mass="23493">MKINLLLVDDHLVVLKGLTFFLQTQPELNIVGQAKNGKEAIEKVEELKPDVVLMDLIMPEMDGIEATKRIVAKYPHIKVIMLTSFSDKDSILPAIKAGAIGYQLKDVEPSVLIDTITAAMAGNKTLHPQVTNQLINQMTTDDSKNVSMLTPREKDVLEQITLGRSNKEIASILHITEKTVKTHITHIFAKMEVQDRTQAAMYAMKNGWFK</sequence>
<keyword evidence="2 6" id="KW-0597">Phosphoprotein</keyword>
<dbReference type="InterPro" id="IPR011006">
    <property type="entry name" value="CheY-like_superfamily"/>
</dbReference>
<organism evidence="9 10">
    <name type="scientific">Halalkalibacter hemicellulosilyticusJCM 9152</name>
    <dbReference type="NCBI Taxonomy" id="1236971"/>
    <lineage>
        <taxon>Bacteria</taxon>
        <taxon>Bacillati</taxon>
        <taxon>Bacillota</taxon>
        <taxon>Bacilli</taxon>
        <taxon>Bacillales</taxon>
        <taxon>Bacillaceae</taxon>
        <taxon>Halalkalibacter</taxon>
    </lineage>
</organism>
<dbReference type="Pfam" id="PF00072">
    <property type="entry name" value="Response_reg"/>
    <property type="match status" value="1"/>
</dbReference>
<dbReference type="Gene3D" id="3.40.50.2300">
    <property type="match status" value="1"/>
</dbReference>
<dbReference type="GO" id="GO:0000160">
    <property type="term" value="P:phosphorelay signal transduction system"/>
    <property type="evidence" value="ECO:0007669"/>
    <property type="project" value="InterPro"/>
</dbReference>
<dbReference type="PROSITE" id="PS50043">
    <property type="entry name" value="HTH_LUXR_2"/>
    <property type="match status" value="1"/>
</dbReference>
<dbReference type="PROSITE" id="PS00622">
    <property type="entry name" value="HTH_LUXR_1"/>
    <property type="match status" value="1"/>
</dbReference>
<evidence type="ECO:0000256" key="3">
    <source>
        <dbReference type="ARBA" id="ARBA00023015"/>
    </source>
</evidence>
<evidence type="ECO:0000259" key="8">
    <source>
        <dbReference type="PROSITE" id="PS50110"/>
    </source>
</evidence>
<dbReference type="RefSeq" id="WP_035339649.1">
    <property type="nucleotide sequence ID" value="NZ_BAUU01000001.1"/>
</dbReference>
<dbReference type="CDD" id="cd17535">
    <property type="entry name" value="REC_NarL-like"/>
    <property type="match status" value="1"/>
</dbReference>
<feature type="domain" description="HTH luxR-type" evidence="7">
    <location>
        <begin position="142"/>
        <end position="207"/>
    </location>
</feature>
<dbReference type="CDD" id="cd06170">
    <property type="entry name" value="LuxR_C_like"/>
    <property type="match status" value="1"/>
</dbReference>
<dbReference type="Proteomes" id="UP000018895">
    <property type="component" value="Unassembled WGS sequence"/>
</dbReference>
<evidence type="ECO:0000256" key="2">
    <source>
        <dbReference type="ARBA" id="ARBA00022553"/>
    </source>
</evidence>
<dbReference type="InterPro" id="IPR000792">
    <property type="entry name" value="Tscrpt_reg_LuxR_C"/>
</dbReference>
<reference evidence="9" key="1">
    <citation type="journal article" date="2014" name="Genome Announc.">
        <title>Draft Genome Sequences of Three Alkaliphilic Bacillus Strains, Bacillus wakoensis JCM 9140T, Bacillus akibai JCM 9157T, and Bacillus hemicellulosilyticus JCM 9152T.</title>
        <authorList>
            <person name="Yuki M."/>
            <person name="Oshima K."/>
            <person name="Suda W."/>
            <person name="Oshida Y."/>
            <person name="Kitamura K."/>
            <person name="Iida T."/>
            <person name="Hattori M."/>
            <person name="Ohkuma M."/>
        </authorList>
    </citation>
    <scope>NUCLEOTIDE SEQUENCE [LARGE SCALE GENOMIC DNA]</scope>
    <source>
        <strain evidence="9">JCM 9152</strain>
    </source>
</reference>
<name>W4QAK4_9BACI</name>
<evidence type="ECO:0000313" key="10">
    <source>
        <dbReference type="Proteomes" id="UP000018895"/>
    </source>
</evidence>
<evidence type="ECO:0000313" key="9">
    <source>
        <dbReference type="EMBL" id="GAE28718.1"/>
    </source>
</evidence>
<evidence type="ECO:0000256" key="6">
    <source>
        <dbReference type="PROSITE-ProRule" id="PRU00169"/>
    </source>
</evidence>
<feature type="domain" description="Response regulatory" evidence="8">
    <location>
        <begin position="4"/>
        <end position="120"/>
    </location>
</feature>
<dbReference type="PANTHER" id="PTHR43214:SF43">
    <property type="entry name" value="TWO-COMPONENT RESPONSE REGULATOR"/>
    <property type="match status" value="1"/>
</dbReference>
<comment type="subcellular location">
    <subcellularLocation>
        <location evidence="1">Cytoplasm</location>
    </subcellularLocation>
</comment>
<dbReference type="InterPro" id="IPR058245">
    <property type="entry name" value="NreC/VraR/RcsB-like_REC"/>
</dbReference>
<proteinExistence type="predicted"/>
<dbReference type="AlphaFoldDB" id="W4QAK4"/>
<evidence type="ECO:0000256" key="5">
    <source>
        <dbReference type="ARBA" id="ARBA00023163"/>
    </source>
</evidence>
<dbReference type="InterPro" id="IPR016032">
    <property type="entry name" value="Sig_transdc_resp-reg_C-effctor"/>
</dbReference>
<comment type="caution">
    <text evidence="9">The sequence shown here is derived from an EMBL/GenBank/DDBJ whole genome shotgun (WGS) entry which is preliminary data.</text>
</comment>
<keyword evidence="3" id="KW-0805">Transcription regulation</keyword>
<dbReference type="GO" id="GO:0003677">
    <property type="term" value="F:DNA binding"/>
    <property type="evidence" value="ECO:0007669"/>
    <property type="project" value="UniProtKB-KW"/>
</dbReference>
<protein>
    <submittedName>
        <fullName evidence="9">DNA-binding response regulator</fullName>
    </submittedName>
</protein>
<dbReference type="PRINTS" id="PR00038">
    <property type="entry name" value="HTHLUXR"/>
</dbReference>
<dbReference type="SMART" id="SM00421">
    <property type="entry name" value="HTH_LUXR"/>
    <property type="match status" value="1"/>
</dbReference>
<dbReference type="InterPro" id="IPR039420">
    <property type="entry name" value="WalR-like"/>
</dbReference>
<dbReference type="STRING" id="1236971.JCM9152_47"/>
<dbReference type="GO" id="GO:0006355">
    <property type="term" value="P:regulation of DNA-templated transcription"/>
    <property type="evidence" value="ECO:0007669"/>
    <property type="project" value="InterPro"/>
</dbReference>
<dbReference type="Pfam" id="PF00196">
    <property type="entry name" value="GerE"/>
    <property type="match status" value="1"/>
</dbReference>
<accession>W4QAK4</accession>
<dbReference type="EMBL" id="BAUU01000001">
    <property type="protein sequence ID" value="GAE28718.1"/>
    <property type="molecule type" value="Genomic_DNA"/>
</dbReference>
<dbReference type="PANTHER" id="PTHR43214">
    <property type="entry name" value="TWO-COMPONENT RESPONSE REGULATOR"/>
    <property type="match status" value="1"/>
</dbReference>
<feature type="modified residue" description="4-aspartylphosphate" evidence="6">
    <location>
        <position position="55"/>
    </location>
</feature>
<dbReference type="SUPFAM" id="SSF46894">
    <property type="entry name" value="C-terminal effector domain of the bipartite response regulators"/>
    <property type="match status" value="1"/>
</dbReference>
<keyword evidence="4 9" id="KW-0238">DNA-binding</keyword>
<dbReference type="OrthoDB" id="9780153at2"/>
<dbReference type="GO" id="GO:0005737">
    <property type="term" value="C:cytoplasm"/>
    <property type="evidence" value="ECO:0007669"/>
    <property type="project" value="UniProtKB-SubCell"/>
</dbReference>
<evidence type="ECO:0000256" key="4">
    <source>
        <dbReference type="ARBA" id="ARBA00023125"/>
    </source>
</evidence>
<evidence type="ECO:0000256" key="1">
    <source>
        <dbReference type="ARBA" id="ARBA00004496"/>
    </source>
</evidence>
<dbReference type="SMART" id="SM00448">
    <property type="entry name" value="REC"/>
    <property type="match status" value="1"/>
</dbReference>
<dbReference type="SUPFAM" id="SSF52172">
    <property type="entry name" value="CheY-like"/>
    <property type="match status" value="1"/>
</dbReference>
<evidence type="ECO:0000259" key="7">
    <source>
        <dbReference type="PROSITE" id="PS50043"/>
    </source>
</evidence>
<dbReference type="PROSITE" id="PS50110">
    <property type="entry name" value="RESPONSE_REGULATORY"/>
    <property type="match status" value="1"/>
</dbReference>
<keyword evidence="10" id="KW-1185">Reference proteome</keyword>
<dbReference type="InterPro" id="IPR001789">
    <property type="entry name" value="Sig_transdc_resp-reg_receiver"/>
</dbReference>